<evidence type="ECO:0000256" key="6">
    <source>
        <dbReference type="ARBA" id="ARBA00022989"/>
    </source>
</evidence>
<evidence type="ECO:0008006" key="15">
    <source>
        <dbReference type="Google" id="ProtNLM"/>
    </source>
</evidence>
<feature type="transmembrane region" description="Helical" evidence="12">
    <location>
        <begin position="6"/>
        <end position="26"/>
    </location>
</feature>
<keyword evidence="5 12" id="KW-0812">Transmembrane</keyword>
<feature type="transmembrane region" description="Helical" evidence="12">
    <location>
        <begin position="380"/>
        <end position="400"/>
    </location>
</feature>
<keyword evidence="14" id="KW-1185">Reference proteome</keyword>
<dbReference type="Proteomes" id="UP001217089">
    <property type="component" value="Unassembled WGS sequence"/>
</dbReference>
<evidence type="ECO:0000256" key="10">
    <source>
        <dbReference type="ARBA" id="ARBA00023201"/>
    </source>
</evidence>
<evidence type="ECO:0000256" key="12">
    <source>
        <dbReference type="SAM" id="Phobius"/>
    </source>
</evidence>
<evidence type="ECO:0000256" key="9">
    <source>
        <dbReference type="ARBA" id="ARBA00023136"/>
    </source>
</evidence>
<comment type="similarity">
    <text evidence="2 11">Belongs to the sodium:solute symporter (SSF) (TC 2.A.21) family.</text>
</comment>
<keyword evidence="9 12" id="KW-0472">Membrane</keyword>
<keyword evidence="4" id="KW-1003">Cell membrane</keyword>
<evidence type="ECO:0000256" key="2">
    <source>
        <dbReference type="ARBA" id="ARBA00006434"/>
    </source>
</evidence>
<evidence type="ECO:0000313" key="13">
    <source>
        <dbReference type="EMBL" id="KAJ8311684.1"/>
    </source>
</evidence>
<organism evidence="13 14">
    <name type="scientific">Tegillarca granosa</name>
    <name type="common">Malaysian cockle</name>
    <name type="synonym">Anadara granosa</name>
    <dbReference type="NCBI Taxonomy" id="220873"/>
    <lineage>
        <taxon>Eukaryota</taxon>
        <taxon>Metazoa</taxon>
        <taxon>Spiralia</taxon>
        <taxon>Lophotrochozoa</taxon>
        <taxon>Mollusca</taxon>
        <taxon>Bivalvia</taxon>
        <taxon>Autobranchia</taxon>
        <taxon>Pteriomorphia</taxon>
        <taxon>Arcoida</taxon>
        <taxon>Arcoidea</taxon>
        <taxon>Arcidae</taxon>
        <taxon>Tegillarca</taxon>
    </lineage>
</organism>
<dbReference type="PROSITE" id="PS50283">
    <property type="entry name" value="NA_SOLUT_SYMP_3"/>
    <property type="match status" value="1"/>
</dbReference>
<feature type="transmembrane region" description="Helical" evidence="12">
    <location>
        <begin position="236"/>
        <end position="255"/>
    </location>
</feature>
<evidence type="ECO:0000256" key="5">
    <source>
        <dbReference type="ARBA" id="ARBA00022692"/>
    </source>
</evidence>
<feature type="transmembrane region" description="Helical" evidence="12">
    <location>
        <begin position="125"/>
        <end position="147"/>
    </location>
</feature>
<feature type="transmembrane region" description="Helical" evidence="12">
    <location>
        <begin position="406"/>
        <end position="427"/>
    </location>
</feature>
<gene>
    <name evidence="13" type="ORF">KUTeg_011039</name>
</gene>
<feature type="transmembrane region" description="Helical" evidence="12">
    <location>
        <begin position="276"/>
        <end position="301"/>
    </location>
</feature>
<evidence type="ECO:0000256" key="4">
    <source>
        <dbReference type="ARBA" id="ARBA00022475"/>
    </source>
</evidence>
<evidence type="ECO:0000313" key="14">
    <source>
        <dbReference type="Proteomes" id="UP001217089"/>
    </source>
</evidence>
<evidence type="ECO:0000256" key="1">
    <source>
        <dbReference type="ARBA" id="ARBA00004651"/>
    </source>
</evidence>
<evidence type="ECO:0000256" key="8">
    <source>
        <dbReference type="ARBA" id="ARBA00023065"/>
    </source>
</evidence>
<dbReference type="InterPro" id="IPR051163">
    <property type="entry name" value="Sodium:Solute_Symporter_SSF"/>
</dbReference>
<dbReference type="NCBIfam" id="TIGR00813">
    <property type="entry name" value="sss"/>
    <property type="match status" value="1"/>
</dbReference>
<accession>A0ABQ9F2X8</accession>
<keyword evidence="10" id="KW-0739">Sodium transport</keyword>
<proteinExistence type="inferred from homology"/>
<feature type="transmembrane region" description="Helical" evidence="12">
    <location>
        <begin position="190"/>
        <end position="210"/>
    </location>
</feature>
<comment type="subcellular location">
    <subcellularLocation>
        <location evidence="1">Cell membrane</location>
        <topology evidence="1">Multi-pass membrane protein</topology>
    </subcellularLocation>
</comment>
<evidence type="ECO:0000256" key="3">
    <source>
        <dbReference type="ARBA" id="ARBA00022448"/>
    </source>
</evidence>
<feature type="transmembrane region" description="Helical" evidence="12">
    <location>
        <begin position="80"/>
        <end position="105"/>
    </location>
</feature>
<sequence>MENTLGILDWIVFTGLLVISTCIGIYHAFSGGRQKTTREFLVGNRELTLFPVAISILVSFQSAILILGAPAEMYTKGTQYYLYTYGQIFATFLASVIYVPLFYPLKLTSVNEYLELRFKSKAAKLVATFINISATIIYTGIASFAPSTALHAVSGFPEWISFIVIGSVCTFYTFMGGLKAVVWVDAFQGVIMLAGLIAIVAQGTISVGGFNKVWDLNKQCDKINFWNFDPDPTVRHTFWALVFGAMISWTGTYGASQQSIQRYSALPSMKQAKIAVLLNSVGVFLLITCACICGIVIFAYYANAGVDPLSNGAIRNSNQIIPYFVMEVLGYPGIPGLFIACLFSGALSSISSNYSSLCAMTWEDLLKPFLYNKSEQYKAWITRLIVVFYGVLGVGVAFLVKNLGGTVLQGLIAGGLSSYIVTMWIGFAKYSPTNPEDVEPKYLIPIFDRLCCCLPESVRRYLRCGARRTSYVKVCNSGESACSVGGDAQVTNGLMASKL</sequence>
<reference evidence="13 14" key="1">
    <citation type="submission" date="2022-12" db="EMBL/GenBank/DDBJ databases">
        <title>Chromosome-level genome of Tegillarca granosa.</title>
        <authorList>
            <person name="Kim J."/>
        </authorList>
    </citation>
    <scope>NUCLEOTIDE SEQUENCE [LARGE SCALE GENOMIC DNA]</scope>
    <source>
        <strain evidence="13">Teg-2019</strain>
        <tissue evidence="13">Adductor muscle</tissue>
    </source>
</reference>
<feature type="transmembrane region" description="Helical" evidence="12">
    <location>
        <begin position="47"/>
        <end position="68"/>
    </location>
</feature>
<keyword evidence="8" id="KW-0406">Ion transport</keyword>
<feature type="transmembrane region" description="Helical" evidence="12">
    <location>
        <begin position="321"/>
        <end position="347"/>
    </location>
</feature>
<dbReference type="Pfam" id="PF00474">
    <property type="entry name" value="SSF"/>
    <property type="match status" value="1"/>
</dbReference>
<keyword evidence="7" id="KW-0915">Sodium</keyword>
<evidence type="ECO:0000256" key="11">
    <source>
        <dbReference type="RuleBase" id="RU362091"/>
    </source>
</evidence>
<dbReference type="Gene3D" id="1.20.1730.10">
    <property type="entry name" value="Sodium/glucose cotransporter"/>
    <property type="match status" value="1"/>
</dbReference>
<dbReference type="EMBL" id="JARBDR010000496">
    <property type="protein sequence ID" value="KAJ8311684.1"/>
    <property type="molecule type" value="Genomic_DNA"/>
</dbReference>
<dbReference type="PANTHER" id="PTHR42985">
    <property type="entry name" value="SODIUM-COUPLED MONOCARBOXYLATE TRANSPORTER"/>
    <property type="match status" value="1"/>
</dbReference>
<name>A0ABQ9F2X8_TEGGR</name>
<dbReference type="InterPro" id="IPR001734">
    <property type="entry name" value="Na/solute_symporter"/>
</dbReference>
<feature type="transmembrane region" description="Helical" evidence="12">
    <location>
        <begin position="159"/>
        <end position="178"/>
    </location>
</feature>
<protein>
    <recommendedName>
        <fullName evidence="15">Sodium-coupled monocarboxylate transporter 1</fullName>
    </recommendedName>
</protein>
<keyword evidence="6 12" id="KW-1133">Transmembrane helix</keyword>
<evidence type="ECO:0000256" key="7">
    <source>
        <dbReference type="ARBA" id="ARBA00023053"/>
    </source>
</evidence>
<dbReference type="InterPro" id="IPR038377">
    <property type="entry name" value="Na/Glc_symporter_sf"/>
</dbReference>
<comment type="caution">
    <text evidence="13">The sequence shown here is derived from an EMBL/GenBank/DDBJ whole genome shotgun (WGS) entry which is preliminary data.</text>
</comment>
<dbReference type="PANTHER" id="PTHR42985:SF40">
    <property type="entry name" value="LD47995P-RELATED"/>
    <property type="match status" value="1"/>
</dbReference>
<keyword evidence="3" id="KW-0813">Transport</keyword>